<evidence type="ECO:0000256" key="2">
    <source>
        <dbReference type="SAM" id="Phobius"/>
    </source>
</evidence>
<dbReference type="AlphaFoldDB" id="U2KAR1"/>
<dbReference type="EMBL" id="AWVF01000383">
    <property type="protein sequence ID" value="ERJ89357.1"/>
    <property type="molecule type" value="Genomic_DNA"/>
</dbReference>
<sequence length="246" mass="24169">MKTTLKKTMAALSAAAVVAASAAVMAVPTSAAGVSLTMGSKTLTLAELKAANYQVTLPIGVTDSINSVGFGVTLGEGLTYVDLEASVKKATCLAATNDAGNFVFAPFAYATVPLKAVSGQIAAITVEVSKDAKAGDTYTLSIDGKDSDGVETSYKNGETGDSGVPGGGAGTITIVEDPTEPTTEATTAAPTATPVAATTTTAKVATPTKPAKSTSSPKTGDALPVAGVAVAVAVIGGVALVAKKRK</sequence>
<protein>
    <submittedName>
        <fullName evidence="4">LPXTG-motif protein cell wall anchor domain protein</fullName>
    </submittedName>
</protein>
<feature type="compositionally biased region" description="Low complexity" evidence="1">
    <location>
        <begin position="180"/>
        <end position="211"/>
    </location>
</feature>
<evidence type="ECO:0000256" key="3">
    <source>
        <dbReference type="SAM" id="SignalP"/>
    </source>
</evidence>
<dbReference type="RefSeq" id="WP_021681153.1">
    <property type="nucleotide sequence ID" value="NZ_KI260335.1"/>
</dbReference>
<feature type="signal peptide" evidence="3">
    <location>
        <begin position="1"/>
        <end position="22"/>
    </location>
</feature>
<proteinExistence type="predicted"/>
<feature type="region of interest" description="Disordered" evidence="1">
    <location>
        <begin position="178"/>
        <end position="220"/>
    </location>
</feature>
<reference evidence="4 5" key="1">
    <citation type="submission" date="2013-07" db="EMBL/GenBank/DDBJ databases">
        <authorList>
            <person name="Weinstock G."/>
            <person name="Sodergren E."/>
            <person name="Wylie T."/>
            <person name="Fulton L."/>
            <person name="Fulton R."/>
            <person name="Fronick C."/>
            <person name="O'Laughlin M."/>
            <person name="Godfrey J."/>
            <person name="Miner T."/>
            <person name="Herter B."/>
            <person name="Appelbaum E."/>
            <person name="Cordes M."/>
            <person name="Lek S."/>
            <person name="Wollam A."/>
            <person name="Pepin K.H."/>
            <person name="Palsikar V.B."/>
            <person name="Mitreva M."/>
            <person name="Wilson R.K."/>
        </authorList>
    </citation>
    <scope>NUCLEOTIDE SEQUENCE [LARGE SCALE GENOMIC DNA]</scope>
    <source>
        <strain evidence="4 5">ATCC 27760</strain>
    </source>
</reference>
<evidence type="ECO:0000256" key="1">
    <source>
        <dbReference type="SAM" id="MobiDB-lite"/>
    </source>
</evidence>
<name>U2KAR1_9FIRM</name>
<comment type="caution">
    <text evidence="4">The sequence shown here is derived from an EMBL/GenBank/DDBJ whole genome shotgun (WGS) entry which is preliminary data.</text>
</comment>
<keyword evidence="5" id="KW-1185">Reference proteome</keyword>
<evidence type="ECO:0000313" key="4">
    <source>
        <dbReference type="EMBL" id="ERJ89357.1"/>
    </source>
</evidence>
<evidence type="ECO:0000313" key="5">
    <source>
        <dbReference type="Proteomes" id="UP000016662"/>
    </source>
</evidence>
<dbReference type="HOGENOM" id="CLU_1128401_0_0_9"/>
<dbReference type="PATRIC" id="fig|411473.3.peg.2487"/>
<keyword evidence="2" id="KW-0472">Membrane</keyword>
<organism evidence="4 5">
    <name type="scientific">Ruminococcus callidus ATCC 27760</name>
    <dbReference type="NCBI Taxonomy" id="411473"/>
    <lineage>
        <taxon>Bacteria</taxon>
        <taxon>Bacillati</taxon>
        <taxon>Bacillota</taxon>
        <taxon>Clostridia</taxon>
        <taxon>Eubacteriales</taxon>
        <taxon>Oscillospiraceae</taxon>
        <taxon>Ruminococcus</taxon>
    </lineage>
</organism>
<feature type="chain" id="PRO_5039177837" evidence="3">
    <location>
        <begin position="23"/>
        <end position="246"/>
    </location>
</feature>
<feature type="transmembrane region" description="Helical" evidence="2">
    <location>
        <begin position="222"/>
        <end position="242"/>
    </location>
</feature>
<gene>
    <name evidence="4" type="ORF">RUMCAL_02960</name>
</gene>
<dbReference type="Proteomes" id="UP000016662">
    <property type="component" value="Unassembled WGS sequence"/>
</dbReference>
<dbReference type="NCBIfam" id="TIGR01167">
    <property type="entry name" value="LPXTG_anchor"/>
    <property type="match status" value="1"/>
</dbReference>
<keyword evidence="3" id="KW-0732">Signal</keyword>
<accession>U2KAR1</accession>
<dbReference type="Gene3D" id="2.60.40.680">
    <property type="match status" value="1"/>
</dbReference>
<keyword evidence="2" id="KW-1133">Transmembrane helix</keyword>
<keyword evidence="2" id="KW-0812">Transmembrane</keyword>